<protein>
    <submittedName>
        <fullName evidence="2">Homeobox domain-containing protein</fullName>
    </submittedName>
</protein>
<accession>A0AC35UDK9</accession>
<evidence type="ECO:0000313" key="2">
    <source>
        <dbReference type="WBParaSite" id="RSKR_0001035725.1"/>
    </source>
</evidence>
<dbReference type="Proteomes" id="UP000095286">
    <property type="component" value="Unplaced"/>
</dbReference>
<reference evidence="2" key="1">
    <citation type="submission" date="2016-11" db="UniProtKB">
        <authorList>
            <consortium name="WormBaseParasite"/>
        </authorList>
    </citation>
    <scope>IDENTIFICATION</scope>
    <source>
        <strain evidence="2">KR3021</strain>
    </source>
</reference>
<evidence type="ECO:0000313" key="1">
    <source>
        <dbReference type="Proteomes" id="UP000095286"/>
    </source>
</evidence>
<dbReference type="WBParaSite" id="RSKR_0001035725.1">
    <property type="protein sequence ID" value="RSKR_0001035725.1"/>
    <property type="gene ID" value="RSKR_0001035725"/>
</dbReference>
<organism evidence="1 2">
    <name type="scientific">Rhabditophanes sp. KR3021</name>
    <dbReference type="NCBI Taxonomy" id="114890"/>
    <lineage>
        <taxon>Eukaryota</taxon>
        <taxon>Metazoa</taxon>
        <taxon>Ecdysozoa</taxon>
        <taxon>Nematoda</taxon>
        <taxon>Chromadorea</taxon>
        <taxon>Rhabditida</taxon>
        <taxon>Tylenchina</taxon>
        <taxon>Panagrolaimomorpha</taxon>
        <taxon>Strongyloidoidea</taxon>
        <taxon>Alloionematidae</taxon>
        <taxon>Rhabditophanes</taxon>
    </lineage>
</organism>
<proteinExistence type="predicted"/>
<sequence length="222" mass="24557">MASFAIENLISSSSSKATESPAASSISSGSPDSILKSLSKSHLLNQSNGGGKINSKSLKDAPMVNPFLSLLNSNQNDAYHNFLFQSHGKNNSNIFNNFKMNNNHHQMNEPTSDEDETSPSSDSSINEDKKNSSYNCGTGPVTHSSSLQDSLPRRYRTAFTREQINVLEKEFSKENYVSRIRRGELSLELGLPEGTIKVSLIYRQKHDCIMLLLSKILITQVL</sequence>
<name>A0AC35UDK9_9BILA</name>